<evidence type="ECO:0000313" key="2">
    <source>
        <dbReference type="Proteomes" id="UP000595437"/>
    </source>
</evidence>
<reference evidence="2" key="1">
    <citation type="submission" date="2021-01" db="EMBL/GenBank/DDBJ databases">
        <title>Caligus Genome Assembly.</title>
        <authorList>
            <person name="Gallardo-Escarate C."/>
        </authorList>
    </citation>
    <scope>NUCLEOTIDE SEQUENCE [LARGE SCALE GENOMIC DNA]</scope>
</reference>
<dbReference type="AlphaFoldDB" id="A0A7T8GQI8"/>
<keyword evidence="2" id="KW-1185">Reference proteome</keyword>
<accession>A0A7T8GQI8</accession>
<dbReference type="OrthoDB" id="26384at2759"/>
<protein>
    <submittedName>
        <fullName evidence="1">Uncharacterized protein</fullName>
    </submittedName>
</protein>
<gene>
    <name evidence="1" type="ORF">FKW44_023972</name>
</gene>
<sequence length="59" mass="6855">MFVIQLNRDPTALIIRNSHIIKIPRVEVDQKEILLKEKDVFIMEAFDTLNKSPCSAWGE</sequence>
<dbReference type="EMBL" id="CP045907">
    <property type="protein sequence ID" value="QQP35685.1"/>
    <property type="molecule type" value="Genomic_DNA"/>
</dbReference>
<dbReference type="Proteomes" id="UP000595437">
    <property type="component" value="Chromosome 18"/>
</dbReference>
<organism evidence="1 2">
    <name type="scientific">Caligus rogercresseyi</name>
    <name type="common">Sea louse</name>
    <dbReference type="NCBI Taxonomy" id="217165"/>
    <lineage>
        <taxon>Eukaryota</taxon>
        <taxon>Metazoa</taxon>
        <taxon>Ecdysozoa</taxon>
        <taxon>Arthropoda</taxon>
        <taxon>Crustacea</taxon>
        <taxon>Multicrustacea</taxon>
        <taxon>Hexanauplia</taxon>
        <taxon>Copepoda</taxon>
        <taxon>Siphonostomatoida</taxon>
        <taxon>Caligidae</taxon>
        <taxon>Caligus</taxon>
    </lineage>
</organism>
<name>A0A7T8GQI8_CALRO</name>
<evidence type="ECO:0000313" key="1">
    <source>
        <dbReference type="EMBL" id="QQP35685.1"/>
    </source>
</evidence>
<proteinExistence type="predicted"/>